<dbReference type="InterPro" id="IPR018060">
    <property type="entry name" value="HTH_AraC"/>
</dbReference>
<keyword evidence="1" id="KW-0805">Transcription regulation</keyword>
<evidence type="ECO:0000313" key="6">
    <source>
        <dbReference type="Proteomes" id="UP001652409"/>
    </source>
</evidence>
<dbReference type="SMART" id="SM00342">
    <property type="entry name" value="HTH_ARAC"/>
    <property type="match status" value="1"/>
</dbReference>
<dbReference type="PRINTS" id="PR00032">
    <property type="entry name" value="HTHARAC"/>
</dbReference>
<evidence type="ECO:0000256" key="1">
    <source>
        <dbReference type="ARBA" id="ARBA00023015"/>
    </source>
</evidence>
<dbReference type="SUPFAM" id="SSF46689">
    <property type="entry name" value="Homeodomain-like"/>
    <property type="match status" value="2"/>
</dbReference>
<accession>A0ABT2TX23</accession>
<dbReference type="SUPFAM" id="SSF51215">
    <property type="entry name" value="Regulatory protein AraC"/>
    <property type="match status" value="1"/>
</dbReference>
<dbReference type="Gene3D" id="1.10.10.60">
    <property type="entry name" value="Homeodomain-like"/>
    <property type="match status" value="2"/>
</dbReference>
<evidence type="ECO:0000256" key="2">
    <source>
        <dbReference type="ARBA" id="ARBA00023125"/>
    </source>
</evidence>
<reference evidence="5 6" key="1">
    <citation type="journal article" date="2021" name="ISME Commun">
        <title>Automated analysis of genomic sequences facilitates high-throughput and comprehensive description of bacteria.</title>
        <authorList>
            <person name="Hitch T.C.A."/>
        </authorList>
    </citation>
    <scope>NUCLEOTIDE SEQUENCE [LARGE SCALE GENOMIC DNA]</scope>
    <source>
        <strain evidence="5 6">Sanger_23</strain>
    </source>
</reference>
<dbReference type="PROSITE" id="PS01124">
    <property type="entry name" value="HTH_ARAC_FAMILY_2"/>
    <property type="match status" value="1"/>
</dbReference>
<name>A0ABT2TX23_9FIRM</name>
<dbReference type="PANTHER" id="PTHR43280">
    <property type="entry name" value="ARAC-FAMILY TRANSCRIPTIONAL REGULATOR"/>
    <property type="match status" value="1"/>
</dbReference>
<dbReference type="RefSeq" id="WP_158422580.1">
    <property type="nucleotide sequence ID" value="NZ_JAOQJL010000040.1"/>
</dbReference>
<dbReference type="InterPro" id="IPR018062">
    <property type="entry name" value="HTH_AraC-typ_CS"/>
</dbReference>
<protein>
    <submittedName>
        <fullName evidence="5">AraC family transcriptional regulator</fullName>
    </submittedName>
</protein>
<dbReference type="Pfam" id="PF12833">
    <property type="entry name" value="HTH_18"/>
    <property type="match status" value="1"/>
</dbReference>
<feature type="domain" description="HTH araC/xylS-type" evidence="4">
    <location>
        <begin position="193"/>
        <end position="291"/>
    </location>
</feature>
<dbReference type="PANTHER" id="PTHR43280:SF28">
    <property type="entry name" value="HTH-TYPE TRANSCRIPTIONAL ACTIVATOR RHAS"/>
    <property type="match status" value="1"/>
</dbReference>
<dbReference type="EMBL" id="JAOQJL010000040">
    <property type="protein sequence ID" value="MCU6766790.1"/>
    <property type="molecule type" value="Genomic_DNA"/>
</dbReference>
<dbReference type="InterPro" id="IPR020449">
    <property type="entry name" value="Tscrpt_reg_AraC-type_HTH"/>
</dbReference>
<dbReference type="InterPro" id="IPR009057">
    <property type="entry name" value="Homeodomain-like_sf"/>
</dbReference>
<dbReference type="PROSITE" id="PS00041">
    <property type="entry name" value="HTH_ARAC_FAMILY_1"/>
    <property type="match status" value="1"/>
</dbReference>
<dbReference type="InterPro" id="IPR037923">
    <property type="entry name" value="HTH-like"/>
</dbReference>
<dbReference type="Proteomes" id="UP001652409">
    <property type="component" value="Unassembled WGS sequence"/>
</dbReference>
<dbReference type="Pfam" id="PF02311">
    <property type="entry name" value="AraC_binding"/>
    <property type="match status" value="1"/>
</dbReference>
<gene>
    <name evidence="5" type="ORF">OCV61_15510</name>
</gene>
<organism evidence="5 6">
    <name type="scientific">Blautia ammoniilytica</name>
    <dbReference type="NCBI Taxonomy" id="2981782"/>
    <lineage>
        <taxon>Bacteria</taxon>
        <taxon>Bacillati</taxon>
        <taxon>Bacillota</taxon>
        <taxon>Clostridia</taxon>
        <taxon>Lachnospirales</taxon>
        <taxon>Lachnospiraceae</taxon>
        <taxon>Blautia</taxon>
    </lineage>
</organism>
<keyword evidence="6" id="KW-1185">Reference proteome</keyword>
<evidence type="ECO:0000259" key="4">
    <source>
        <dbReference type="PROSITE" id="PS01124"/>
    </source>
</evidence>
<proteinExistence type="predicted"/>
<keyword evidence="3" id="KW-0804">Transcription</keyword>
<dbReference type="InterPro" id="IPR003313">
    <property type="entry name" value="AraC-bd"/>
</dbReference>
<keyword evidence="2" id="KW-0238">DNA-binding</keyword>
<evidence type="ECO:0000256" key="3">
    <source>
        <dbReference type="ARBA" id="ARBA00023163"/>
    </source>
</evidence>
<comment type="caution">
    <text evidence="5">The sequence shown here is derived from an EMBL/GenBank/DDBJ whole genome shotgun (WGS) entry which is preliminary data.</text>
</comment>
<evidence type="ECO:0000313" key="5">
    <source>
        <dbReference type="EMBL" id="MCU6766790.1"/>
    </source>
</evidence>
<sequence length="297" mass="34457">MIYKTNFQSTSNMEEFFGDTGEKISFRCQYSTGDNLRGSLFPWHWHSAFEIDLVTGCDIRFDFEGTSLNISQGNAVFINSQKIHSYQPENSVKYKTYAFLFEPLFLAGQYNGEIFQKYIIPIMNSDISGLEIPASDPAFACIKEIIYLAEEEPEYFEIQIRIQLEKLWCMILEKVKSEKVKAPVYKEDSERMKQMLNYIHSHYAEKLSLEKIASAASVGIRECSRCFSRSIRQSPMNYVNQYRVQMALELLMTTGYTITEISEMCGFSSVSYFGKVFRQYTSATPVQYRAQLEKLDY</sequence>